<evidence type="ECO:0000313" key="2">
    <source>
        <dbReference type="EMBL" id="TDT37703.1"/>
    </source>
</evidence>
<organism evidence="2 3">
    <name type="scientific">Halospina denitrificans</name>
    <dbReference type="NCBI Taxonomy" id="332522"/>
    <lineage>
        <taxon>Bacteria</taxon>
        <taxon>Pseudomonadati</taxon>
        <taxon>Pseudomonadota</taxon>
        <taxon>Gammaproteobacteria</taxon>
        <taxon>Halospina</taxon>
    </lineage>
</organism>
<dbReference type="Proteomes" id="UP000295830">
    <property type="component" value="Unassembled WGS sequence"/>
</dbReference>
<dbReference type="Gene3D" id="3.30.450.30">
    <property type="entry name" value="Dynein light chain 2a, cytoplasmic"/>
    <property type="match status" value="1"/>
</dbReference>
<dbReference type="RefSeq" id="WP_133736901.1">
    <property type="nucleotide sequence ID" value="NZ_SOAX01000007.1"/>
</dbReference>
<sequence length="129" mass="13940">MSHIEIGQTGKALCRRVFDEMMSKSDAVYGILISTVDGNEVVHSFKSELSSEKLSAMLGSMLALGENIAAEAQQNNCQFVIVENGDGYILTLRLKEKLVLSVIASNEANLGILHSLSRNGAEKLASKLK</sequence>
<evidence type="ECO:0000259" key="1">
    <source>
        <dbReference type="SMART" id="SM00960"/>
    </source>
</evidence>
<dbReference type="SUPFAM" id="SSF103196">
    <property type="entry name" value="Roadblock/LC7 domain"/>
    <property type="match status" value="1"/>
</dbReference>
<keyword evidence="3" id="KW-1185">Reference proteome</keyword>
<dbReference type="OrthoDB" id="6367107at2"/>
<dbReference type="SMART" id="SM00960">
    <property type="entry name" value="Robl_LC7"/>
    <property type="match status" value="1"/>
</dbReference>
<evidence type="ECO:0000313" key="3">
    <source>
        <dbReference type="Proteomes" id="UP000295830"/>
    </source>
</evidence>
<name>A0A4R7JL05_9GAMM</name>
<dbReference type="EMBL" id="SOAX01000007">
    <property type="protein sequence ID" value="TDT37703.1"/>
    <property type="molecule type" value="Genomic_DNA"/>
</dbReference>
<accession>A0A4R7JL05</accession>
<dbReference type="InterPro" id="IPR004942">
    <property type="entry name" value="Roadblock/LAMTOR2_dom"/>
</dbReference>
<proteinExistence type="predicted"/>
<gene>
    <name evidence="2" type="ORF">DES49_2660</name>
</gene>
<protein>
    <recommendedName>
        <fullName evidence="1">Roadblock/LAMTOR2 domain-containing protein</fullName>
    </recommendedName>
</protein>
<dbReference type="AlphaFoldDB" id="A0A4R7JL05"/>
<comment type="caution">
    <text evidence="2">The sequence shown here is derived from an EMBL/GenBank/DDBJ whole genome shotgun (WGS) entry which is preliminary data.</text>
</comment>
<reference evidence="2 3" key="1">
    <citation type="submission" date="2019-03" db="EMBL/GenBank/DDBJ databases">
        <title>Genomic Encyclopedia of Type Strains, Phase IV (KMG-IV): sequencing the most valuable type-strain genomes for metagenomic binning, comparative biology and taxonomic classification.</title>
        <authorList>
            <person name="Goeker M."/>
        </authorList>
    </citation>
    <scope>NUCLEOTIDE SEQUENCE [LARGE SCALE GENOMIC DNA]</scope>
    <source>
        <strain evidence="2 3">DSM 15505</strain>
    </source>
</reference>
<feature type="domain" description="Roadblock/LAMTOR2" evidence="1">
    <location>
        <begin position="14"/>
        <end position="104"/>
    </location>
</feature>